<dbReference type="AlphaFoldDB" id="A0AAV7PZ52"/>
<sequence>MQSNAGTPRRGWCTAGLLENMWRCLLQGHVSQAPKQSNAGTPWRGWCTAGLLENTVEMPSTGSRISGTKAKQRRDALERLVHRRTVREYCGGAFYRVMYLRHQSRAMQGRPGEAGAPQDC</sequence>
<dbReference type="Proteomes" id="UP001066276">
    <property type="component" value="Chromosome 7"/>
</dbReference>
<proteinExistence type="predicted"/>
<evidence type="ECO:0000313" key="1">
    <source>
        <dbReference type="EMBL" id="KAJ1132551.1"/>
    </source>
</evidence>
<comment type="caution">
    <text evidence="1">The sequence shown here is derived from an EMBL/GenBank/DDBJ whole genome shotgun (WGS) entry which is preliminary data.</text>
</comment>
<reference evidence="1" key="1">
    <citation type="journal article" date="2022" name="bioRxiv">
        <title>Sequencing and chromosome-scale assembly of the giantPleurodeles waltlgenome.</title>
        <authorList>
            <person name="Brown T."/>
            <person name="Elewa A."/>
            <person name="Iarovenko S."/>
            <person name="Subramanian E."/>
            <person name="Araus A.J."/>
            <person name="Petzold A."/>
            <person name="Susuki M."/>
            <person name="Suzuki K.-i.T."/>
            <person name="Hayashi T."/>
            <person name="Toyoda A."/>
            <person name="Oliveira C."/>
            <person name="Osipova E."/>
            <person name="Leigh N.D."/>
            <person name="Simon A."/>
            <person name="Yun M.H."/>
        </authorList>
    </citation>
    <scope>NUCLEOTIDE SEQUENCE</scope>
    <source>
        <strain evidence="1">20211129_DDA</strain>
        <tissue evidence="1">Liver</tissue>
    </source>
</reference>
<dbReference type="EMBL" id="JANPWB010000011">
    <property type="protein sequence ID" value="KAJ1132551.1"/>
    <property type="molecule type" value="Genomic_DNA"/>
</dbReference>
<gene>
    <name evidence="1" type="ORF">NDU88_010860</name>
</gene>
<evidence type="ECO:0000313" key="2">
    <source>
        <dbReference type="Proteomes" id="UP001066276"/>
    </source>
</evidence>
<accession>A0AAV7PZ52</accession>
<keyword evidence="2" id="KW-1185">Reference proteome</keyword>
<protein>
    <submittedName>
        <fullName evidence="1">Uncharacterized protein</fullName>
    </submittedName>
</protein>
<name>A0AAV7PZ52_PLEWA</name>
<organism evidence="1 2">
    <name type="scientific">Pleurodeles waltl</name>
    <name type="common">Iberian ribbed newt</name>
    <dbReference type="NCBI Taxonomy" id="8319"/>
    <lineage>
        <taxon>Eukaryota</taxon>
        <taxon>Metazoa</taxon>
        <taxon>Chordata</taxon>
        <taxon>Craniata</taxon>
        <taxon>Vertebrata</taxon>
        <taxon>Euteleostomi</taxon>
        <taxon>Amphibia</taxon>
        <taxon>Batrachia</taxon>
        <taxon>Caudata</taxon>
        <taxon>Salamandroidea</taxon>
        <taxon>Salamandridae</taxon>
        <taxon>Pleurodelinae</taxon>
        <taxon>Pleurodeles</taxon>
    </lineage>
</organism>